<dbReference type="Proteomes" id="UP001221328">
    <property type="component" value="Unassembled WGS sequence"/>
</dbReference>
<keyword evidence="2" id="KW-1185">Reference proteome</keyword>
<protein>
    <submittedName>
        <fullName evidence="1">Uncharacterized protein</fullName>
    </submittedName>
</protein>
<accession>A0ABT5G6J2</accession>
<dbReference type="RefSeq" id="WP_272178558.1">
    <property type="nucleotide sequence ID" value="NZ_JAQOSK010000022.1"/>
</dbReference>
<reference evidence="1 2" key="1">
    <citation type="journal article" date="2015" name="Int. J. Syst. Evol. Microbiol.">
        <title>Streptomyces gilvifuscus sp. nov., an actinomycete that produces antibacterial compounds isolated from soil.</title>
        <authorList>
            <person name="Nguyen T.M."/>
            <person name="Kim J."/>
        </authorList>
    </citation>
    <scope>NUCLEOTIDE SEQUENCE [LARGE SCALE GENOMIC DNA]</scope>
    <source>
        <strain evidence="1 2">T113</strain>
    </source>
</reference>
<name>A0ABT5G6J2_9ACTN</name>
<proteinExistence type="predicted"/>
<organism evidence="1 2">
    <name type="scientific">Streptomyces gilvifuscus</name>
    <dbReference type="NCBI Taxonomy" id="1550617"/>
    <lineage>
        <taxon>Bacteria</taxon>
        <taxon>Bacillati</taxon>
        <taxon>Actinomycetota</taxon>
        <taxon>Actinomycetes</taxon>
        <taxon>Kitasatosporales</taxon>
        <taxon>Streptomycetaceae</taxon>
        <taxon>Streptomyces</taxon>
    </lineage>
</organism>
<comment type="caution">
    <text evidence="1">The sequence shown here is derived from an EMBL/GenBank/DDBJ whole genome shotgun (WGS) entry which is preliminary data.</text>
</comment>
<dbReference type="EMBL" id="JAQOSK010000022">
    <property type="protein sequence ID" value="MDC2960410.1"/>
    <property type="molecule type" value="Genomic_DNA"/>
</dbReference>
<gene>
    <name evidence="1" type="ORF">PO587_38905</name>
</gene>
<evidence type="ECO:0000313" key="2">
    <source>
        <dbReference type="Proteomes" id="UP001221328"/>
    </source>
</evidence>
<sequence>MLTSVVQALVDTGSVERAHGLVARGPADADAGCVDRLHQAIEHVRRQLDEGITRLDMEDFLTVLVLNAQEQRDDARSTLMSWEENLYLLPWGGAERGHCHRPRCLRQP</sequence>
<evidence type="ECO:0000313" key="1">
    <source>
        <dbReference type="EMBL" id="MDC2960410.1"/>
    </source>
</evidence>